<dbReference type="SUPFAM" id="SSF52172">
    <property type="entry name" value="CheY-like"/>
    <property type="match status" value="1"/>
</dbReference>
<sequence>MVAARLKNDEDDNNHSMATPASEPTVLFVDDEAPVLKAMTRFSRGRGWNVLTALSGQEGLALLADQQVDVVVSDMRMPGMTGDIFLAKIKQQYPDVIRILLTGHADVKALENAINHAGIYNYINKPWDDHLLGEVIQGALRFQESERERKRLEDLTRKQNRQLGRLALSLDKTVKERTIEIEQALTLLQMTHERSKKSFHDALSVVTQLLDWNEGRANNHCRFVAELAQKTATAMKLSEDDVELTQTAGLLHDIGLMALPENLRKKPVYDMTDEEVADYQQHPILAEMALSAASGLEAVAKVVKQHHEHVDGKGFPDGLRGTAVSMPARIIAVVADYHDLYHGLLARQCLGHEDAKAHLQKKAGTTYDIAVVNAFLSLLGDQNREHIHRFKATVAQLKEGMLLDQDLHASNKLLLLTEGTVITRNIIDRLVSYQRKFDCKFELMVKGDIG</sequence>
<dbReference type="GO" id="GO:0000160">
    <property type="term" value="P:phosphorelay signal transduction system"/>
    <property type="evidence" value="ECO:0007669"/>
    <property type="project" value="InterPro"/>
</dbReference>
<dbReference type="EMBL" id="AP023086">
    <property type="protein sequence ID" value="BCD98179.1"/>
    <property type="molecule type" value="Genomic_DNA"/>
</dbReference>
<dbReference type="InterPro" id="IPR006675">
    <property type="entry name" value="HDIG_dom"/>
</dbReference>
<dbReference type="AlphaFoldDB" id="A0AAN2BKM1"/>
<organism evidence="5 6">
    <name type="scientific">Marinagarivorans cellulosilyticus</name>
    <dbReference type="NCBI Taxonomy" id="2721545"/>
    <lineage>
        <taxon>Bacteria</taxon>
        <taxon>Pseudomonadati</taxon>
        <taxon>Pseudomonadota</taxon>
        <taxon>Gammaproteobacteria</taxon>
        <taxon>Cellvibrionales</taxon>
        <taxon>Cellvibrionaceae</taxon>
        <taxon>Marinagarivorans</taxon>
    </lineage>
</organism>
<dbReference type="SMART" id="SM00448">
    <property type="entry name" value="REC"/>
    <property type="match status" value="1"/>
</dbReference>
<feature type="domain" description="Response regulatory" evidence="3">
    <location>
        <begin position="25"/>
        <end position="140"/>
    </location>
</feature>
<protein>
    <submittedName>
        <fullName evidence="5">Uncharacterized protein</fullName>
    </submittedName>
</protein>
<evidence type="ECO:0000313" key="6">
    <source>
        <dbReference type="Proteomes" id="UP001320119"/>
    </source>
</evidence>
<dbReference type="InterPro" id="IPR011006">
    <property type="entry name" value="CheY-like_superfamily"/>
</dbReference>
<proteinExistence type="predicted"/>
<dbReference type="RefSeq" id="WP_236982362.1">
    <property type="nucleotide sequence ID" value="NZ_AP023086.1"/>
</dbReference>
<dbReference type="Pfam" id="PF13487">
    <property type="entry name" value="HD_5"/>
    <property type="match status" value="1"/>
</dbReference>
<dbReference type="Gene3D" id="1.10.3210.10">
    <property type="entry name" value="Hypothetical protein af1432"/>
    <property type="match status" value="1"/>
</dbReference>
<dbReference type="CDD" id="cd17569">
    <property type="entry name" value="REC_HupR-like"/>
    <property type="match status" value="1"/>
</dbReference>
<dbReference type="Proteomes" id="UP001320119">
    <property type="component" value="Chromosome"/>
</dbReference>
<dbReference type="NCBIfam" id="TIGR00277">
    <property type="entry name" value="HDIG"/>
    <property type="match status" value="1"/>
</dbReference>
<dbReference type="InterPro" id="IPR003607">
    <property type="entry name" value="HD/PDEase_dom"/>
</dbReference>
<dbReference type="PROSITE" id="PS51832">
    <property type="entry name" value="HD_GYP"/>
    <property type="match status" value="1"/>
</dbReference>
<evidence type="ECO:0000256" key="2">
    <source>
        <dbReference type="SAM" id="MobiDB-lite"/>
    </source>
</evidence>
<name>A0AAN2BKM1_9GAMM</name>
<evidence type="ECO:0000259" key="3">
    <source>
        <dbReference type="PROSITE" id="PS50110"/>
    </source>
</evidence>
<dbReference type="InterPro" id="IPR052020">
    <property type="entry name" value="Cyclic_di-GMP/3'3'-cGAMP_PDE"/>
</dbReference>
<dbReference type="PANTHER" id="PTHR45228:SF8">
    <property type="entry name" value="TWO-COMPONENT RESPONSE REGULATOR-RELATED"/>
    <property type="match status" value="1"/>
</dbReference>
<dbReference type="Pfam" id="PF00072">
    <property type="entry name" value="Response_reg"/>
    <property type="match status" value="1"/>
</dbReference>
<keyword evidence="6" id="KW-1185">Reference proteome</keyword>
<dbReference type="Gene3D" id="3.40.50.2300">
    <property type="match status" value="1"/>
</dbReference>
<dbReference type="KEGG" id="marq:MARGE09_P2380"/>
<dbReference type="InterPro" id="IPR037522">
    <property type="entry name" value="HD_GYP_dom"/>
</dbReference>
<reference evidence="5 6" key="1">
    <citation type="journal article" date="2022" name="IScience">
        <title>An ultrasensitive nanofiber-based assay for enzymatic hydrolysis and deep-sea microbial degradation of cellulose.</title>
        <authorList>
            <person name="Tsudome M."/>
            <person name="Tachioka M."/>
            <person name="Miyazaki M."/>
            <person name="Uchimura K."/>
            <person name="Tsuda M."/>
            <person name="Takaki Y."/>
            <person name="Deguchi S."/>
        </authorList>
    </citation>
    <scope>NUCLEOTIDE SEQUENCE [LARGE SCALE GENOMIC DNA]</scope>
    <source>
        <strain evidence="5 6">GE09</strain>
    </source>
</reference>
<dbReference type="PANTHER" id="PTHR45228">
    <property type="entry name" value="CYCLIC DI-GMP PHOSPHODIESTERASE TM_0186-RELATED"/>
    <property type="match status" value="1"/>
</dbReference>
<feature type="region of interest" description="Disordered" evidence="2">
    <location>
        <begin position="1"/>
        <end position="23"/>
    </location>
</feature>
<dbReference type="PROSITE" id="PS50110">
    <property type="entry name" value="RESPONSE_REGULATORY"/>
    <property type="match status" value="1"/>
</dbReference>
<feature type="domain" description="HD-GYP" evidence="4">
    <location>
        <begin position="195"/>
        <end position="391"/>
    </location>
</feature>
<dbReference type="InterPro" id="IPR001789">
    <property type="entry name" value="Sig_transdc_resp-reg_receiver"/>
</dbReference>
<gene>
    <name evidence="5" type="ORF">MARGE09_P2380</name>
</gene>
<evidence type="ECO:0000259" key="4">
    <source>
        <dbReference type="PROSITE" id="PS51832"/>
    </source>
</evidence>
<feature type="modified residue" description="4-aspartylphosphate" evidence="1">
    <location>
        <position position="74"/>
    </location>
</feature>
<dbReference type="GO" id="GO:0008081">
    <property type="term" value="F:phosphoric diester hydrolase activity"/>
    <property type="evidence" value="ECO:0007669"/>
    <property type="project" value="UniProtKB-ARBA"/>
</dbReference>
<dbReference type="CDD" id="cd00077">
    <property type="entry name" value="HDc"/>
    <property type="match status" value="1"/>
</dbReference>
<evidence type="ECO:0000313" key="5">
    <source>
        <dbReference type="EMBL" id="BCD98179.1"/>
    </source>
</evidence>
<dbReference type="SUPFAM" id="SSF109604">
    <property type="entry name" value="HD-domain/PDEase-like"/>
    <property type="match status" value="1"/>
</dbReference>
<accession>A0AAN2BKM1</accession>
<evidence type="ECO:0000256" key="1">
    <source>
        <dbReference type="PROSITE-ProRule" id="PRU00169"/>
    </source>
</evidence>
<keyword evidence="1" id="KW-0597">Phosphoprotein</keyword>